<evidence type="ECO:0000256" key="3">
    <source>
        <dbReference type="ARBA" id="ARBA00034868"/>
    </source>
</evidence>
<feature type="compositionally biased region" description="Polar residues" evidence="5">
    <location>
        <begin position="44"/>
        <end position="53"/>
    </location>
</feature>
<dbReference type="PROSITE" id="PS50039">
    <property type="entry name" value="FORK_HEAD_3"/>
    <property type="match status" value="1"/>
</dbReference>
<dbReference type="InterPro" id="IPR030456">
    <property type="entry name" value="TF_fork_head_CS_2"/>
</dbReference>
<dbReference type="Gene3D" id="1.10.10.10">
    <property type="entry name" value="Winged helix-like DNA-binding domain superfamily/Winged helix DNA-binding domain"/>
    <property type="match status" value="1"/>
</dbReference>
<dbReference type="PROSITE" id="PS00658">
    <property type="entry name" value="FORK_HEAD_2"/>
    <property type="match status" value="1"/>
</dbReference>
<gene>
    <name evidence="7" type="primary">Foxg1_1</name>
    <name evidence="7" type="ORF">GTO93_0007378</name>
</gene>
<dbReference type="PROSITE" id="PS00657">
    <property type="entry name" value="FORK_HEAD_1"/>
    <property type="match status" value="1"/>
</dbReference>
<feature type="DNA-binding region" description="Fork-head" evidence="4">
    <location>
        <begin position="102"/>
        <end position="196"/>
    </location>
</feature>
<dbReference type="InterPro" id="IPR036388">
    <property type="entry name" value="WH-like_DNA-bd_sf"/>
</dbReference>
<evidence type="ECO:0000256" key="1">
    <source>
        <dbReference type="ARBA" id="ARBA00004123"/>
    </source>
</evidence>
<dbReference type="InterPro" id="IPR018122">
    <property type="entry name" value="TF_fork_head_CS_1"/>
</dbReference>
<dbReference type="InterPro" id="IPR001766">
    <property type="entry name" value="Fork_head_dom"/>
</dbReference>
<evidence type="ECO:0000259" key="6">
    <source>
        <dbReference type="PROSITE" id="PS50039"/>
    </source>
</evidence>
<evidence type="ECO:0000256" key="5">
    <source>
        <dbReference type="SAM" id="MobiDB-lite"/>
    </source>
</evidence>
<comment type="subcellular location">
    <subcellularLocation>
        <location evidence="1 4">Nucleus</location>
    </subcellularLocation>
</comment>
<feature type="domain" description="Fork-head" evidence="6">
    <location>
        <begin position="102"/>
        <end position="196"/>
    </location>
</feature>
<dbReference type="PRINTS" id="PR00053">
    <property type="entry name" value="FORKHEAD"/>
</dbReference>
<evidence type="ECO:0000256" key="2">
    <source>
        <dbReference type="ARBA" id="ARBA00023125"/>
    </source>
</evidence>
<comment type="caution">
    <text evidence="7">The sequence shown here is derived from an EMBL/GenBank/DDBJ whole genome shotgun (WGS) entry which is preliminary data.</text>
</comment>
<dbReference type="Proteomes" id="UP001166093">
    <property type="component" value="Unassembled WGS sequence"/>
</dbReference>
<feature type="compositionally biased region" description="Basic and acidic residues" evidence="5">
    <location>
        <begin position="81"/>
        <end position="99"/>
    </location>
</feature>
<sequence length="413" mass="44186">MERLKEAPGTVRTSSFSIKSLLQEGAGSGCGAPDSGAHGDTSRALETQRTGSPQAGGVERDNINNSNNKINNEDEEEERGGDEKTKGLDQDRAGEKAAKCDKPPFSYNALIMMAIRQSPEKRLTLNGIYQFIVQNFPYYKENKQGWQNSIRHNLSLNKCFLKVPRHYDDPGKGNYWMLDPSSDDVFIGGTTGKLRRRSTSSSRAKLAFKQGNRLSSSAAAAAAGLAFAGSLYWPVPPFLSVQQPHPHHHPGSTLGYSSSYFGHPSSYATSILSQTSHQLSATAAGVDRLLQGAAESSYTGTAGGSHHRHQVAAAASFAASSLPCGLSLPTSMTPCSFNLLAAGQASYFFSHHVPHHPAVQGTQPPPAPLQSSPPKGSPVEQHLHCWSGSSTAGDFPGCFTQNHQTSSINSLLH</sequence>
<dbReference type="SMART" id="SM00339">
    <property type="entry name" value="FH"/>
    <property type="match status" value="1"/>
</dbReference>
<keyword evidence="2 4" id="KW-0238">DNA-binding</keyword>
<dbReference type="SUPFAM" id="SSF46785">
    <property type="entry name" value="Winged helix' DNA-binding domain"/>
    <property type="match status" value="1"/>
</dbReference>
<dbReference type="Pfam" id="PF00250">
    <property type="entry name" value="Forkhead"/>
    <property type="match status" value="1"/>
</dbReference>
<keyword evidence="4" id="KW-0539">Nucleus</keyword>
<feature type="region of interest" description="Disordered" evidence="5">
    <location>
        <begin position="24"/>
        <end position="99"/>
    </location>
</feature>
<dbReference type="PANTHER" id="PTHR46617:SF5">
    <property type="entry name" value="FORKHEAD BOX PROTEIN G1"/>
    <property type="match status" value="1"/>
</dbReference>
<feature type="non-terminal residue" evidence="7">
    <location>
        <position position="413"/>
    </location>
</feature>
<evidence type="ECO:0000256" key="4">
    <source>
        <dbReference type="PROSITE-ProRule" id="PRU00089"/>
    </source>
</evidence>
<name>A0ABS2XQ83_POLSP</name>
<proteinExistence type="predicted"/>
<evidence type="ECO:0000313" key="7">
    <source>
        <dbReference type="EMBL" id="MBN3276236.1"/>
    </source>
</evidence>
<dbReference type="CDD" id="cd20021">
    <property type="entry name" value="FH_FOXG"/>
    <property type="match status" value="1"/>
</dbReference>
<keyword evidence="8" id="KW-1185">Reference proteome</keyword>
<feature type="non-terminal residue" evidence="7">
    <location>
        <position position="1"/>
    </location>
</feature>
<accession>A0ABS2XQ83</accession>
<organism evidence="7 8">
    <name type="scientific">Polyodon spathula</name>
    <name type="common">North American paddlefish</name>
    <name type="synonym">Squalus spathula</name>
    <dbReference type="NCBI Taxonomy" id="7913"/>
    <lineage>
        <taxon>Eukaryota</taxon>
        <taxon>Metazoa</taxon>
        <taxon>Chordata</taxon>
        <taxon>Craniata</taxon>
        <taxon>Vertebrata</taxon>
        <taxon>Euteleostomi</taxon>
        <taxon>Actinopterygii</taxon>
        <taxon>Chondrostei</taxon>
        <taxon>Acipenseriformes</taxon>
        <taxon>Polyodontidae</taxon>
        <taxon>Polyodon</taxon>
    </lineage>
</organism>
<dbReference type="PANTHER" id="PTHR46617">
    <property type="entry name" value="FORKHEAD BOX PROTEIN G1"/>
    <property type="match status" value="1"/>
</dbReference>
<evidence type="ECO:0000313" key="8">
    <source>
        <dbReference type="Proteomes" id="UP001166093"/>
    </source>
</evidence>
<feature type="region of interest" description="Disordered" evidence="5">
    <location>
        <begin position="356"/>
        <end position="383"/>
    </location>
</feature>
<protein>
    <recommendedName>
        <fullName evidence="3">Forkhead box protein G1</fullName>
    </recommendedName>
</protein>
<dbReference type="InterPro" id="IPR036390">
    <property type="entry name" value="WH_DNA-bd_sf"/>
</dbReference>
<dbReference type="InterPro" id="IPR047208">
    <property type="entry name" value="FOXG1"/>
</dbReference>
<reference evidence="7" key="1">
    <citation type="journal article" date="2021" name="Cell">
        <title>Tracing the genetic footprints of vertebrate landing in non-teleost ray-finned fishes.</title>
        <authorList>
            <person name="Bi X."/>
            <person name="Wang K."/>
            <person name="Yang L."/>
            <person name="Pan H."/>
            <person name="Jiang H."/>
            <person name="Wei Q."/>
            <person name="Fang M."/>
            <person name="Yu H."/>
            <person name="Zhu C."/>
            <person name="Cai Y."/>
            <person name="He Y."/>
            <person name="Gan X."/>
            <person name="Zeng H."/>
            <person name="Yu D."/>
            <person name="Zhu Y."/>
            <person name="Jiang H."/>
            <person name="Qiu Q."/>
            <person name="Yang H."/>
            <person name="Zhang Y.E."/>
            <person name="Wang W."/>
            <person name="Zhu M."/>
            <person name="He S."/>
            <person name="Zhang G."/>
        </authorList>
    </citation>
    <scope>NUCLEOTIDE SEQUENCE</scope>
    <source>
        <strain evidence="7">Pddl_001</strain>
    </source>
</reference>
<dbReference type="EMBL" id="JAAWVQ010058066">
    <property type="protein sequence ID" value="MBN3276236.1"/>
    <property type="molecule type" value="Genomic_DNA"/>
</dbReference>